<sequence length="341" mass="42292">MEKLYYDVMVKIFNYLAPEEISKFAITSKRNKIRCQRFLDEYLLRINKNKIFKKYNFTIKEIINNLYFLNNNTYEITKFNINKTVGRIIWEVEKNKIEILYYDDTRIRQIWYRNEKKHRENKPAWIEWYTSGELSFMSWFKDNNPYRLNKPAYISWFKNGSVKKEIWMINYKISRIKGPAYQEWYENNIKKIEKWLINGNPKIKKGIPWKTIWNEKGYKIEDHYGYTISHPNLITYYENGRKKTEQWQTNSGLSRFTGPALIKWDKEGYLEYEGWYYRNIFYRKNRDAQIWWNHKGKITKSEFRFEMKNSYTLVFFYKGFRLMLHELVYILLLIIFIKFYY</sequence>
<dbReference type="EMBL" id="CABVLZ010000001">
    <property type="protein sequence ID" value="VVU94287.1"/>
    <property type="molecule type" value="Genomic_DNA"/>
</dbReference>
<reference evidence="2" key="1">
    <citation type="submission" date="2019-09" db="EMBL/GenBank/DDBJ databases">
        <authorList>
            <person name="Needham M D."/>
        </authorList>
    </citation>
    <scope>NUCLEOTIDE SEQUENCE</scope>
</reference>
<evidence type="ECO:0000313" key="2">
    <source>
        <dbReference type="EMBL" id="VVU94287.1"/>
    </source>
</evidence>
<gene>
    <name evidence="2" type="ORF">CPAV1605_7</name>
</gene>
<evidence type="ECO:0000256" key="1">
    <source>
        <dbReference type="SAM" id="Phobius"/>
    </source>
</evidence>
<evidence type="ECO:0008006" key="3">
    <source>
        <dbReference type="Google" id="ProtNLM"/>
    </source>
</evidence>
<organism evidence="2">
    <name type="scientific">seawater metagenome</name>
    <dbReference type="NCBI Taxonomy" id="1561972"/>
    <lineage>
        <taxon>unclassified sequences</taxon>
        <taxon>metagenomes</taxon>
        <taxon>ecological metagenomes</taxon>
    </lineage>
</organism>
<name>A0A5E8CGZ3_9ZZZZ</name>
<accession>A0A5E8CGZ3</accession>
<protein>
    <recommendedName>
        <fullName evidence="3">MORN repeat variant</fullName>
    </recommendedName>
</protein>
<dbReference type="AlphaFoldDB" id="A0A5E8CGZ3"/>
<keyword evidence="1" id="KW-0472">Membrane</keyword>
<keyword evidence="1" id="KW-1133">Transmembrane helix</keyword>
<feature type="transmembrane region" description="Helical" evidence="1">
    <location>
        <begin position="322"/>
        <end position="340"/>
    </location>
</feature>
<proteinExistence type="predicted"/>
<keyword evidence="1" id="KW-0812">Transmembrane</keyword>